<evidence type="ECO:0000313" key="1">
    <source>
        <dbReference type="EMBL" id="KKL71370.1"/>
    </source>
</evidence>
<name>A0A0F9GPM9_9ZZZZ</name>
<organism evidence="1">
    <name type="scientific">marine sediment metagenome</name>
    <dbReference type="NCBI Taxonomy" id="412755"/>
    <lineage>
        <taxon>unclassified sequences</taxon>
        <taxon>metagenomes</taxon>
        <taxon>ecological metagenomes</taxon>
    </lineage>
</organism>
<dbReference type="EMBL" id="LAZR01025614">
    <property type="protein sequence ID" value="KKL71370.1"/>
    <property type="molecule type" value="Genomic_DNA"/>
</dbReference>
<protein>
    <submittedName>
        <fullName evidence="1">Uncharacterized protein</fullName>
    </submittedName>
</protein>
<dbReference type="AlphaFoldDB" id="A0A0F9GPM9"/>
<proteinExistence type="predicted"/>
<comment type="caution">
    <text evidence="1">The sequence shown here is derived from an EMBL/GenBank/DDBJ whole genome shotgun (WGS) entry which is preliminary data.</text>
</comment>
<gene>
    <name evidence="1" type="ORF">LCGC14_2095580</name>
</gene>
<sequence>MKKKNKPRYWIIDSKKVIRPNGKVKSVFLGFDIVLTGMCDSFVEKYCKKPK</sequence>
<accession>A0A0F9GPM9</accession>
<reference evidence="1" key="1">
    <citation type="journal article" date="2015" name="Nature">
        <title>Complex archaea that bridge the gap between prokaryotes and eukaryotes.</title>
        <authorList>
            <person name="Spang A."/>
            <person name="Saw J.H."/>
            <person name="Jorgensen S.L."/>
            <person name="Zaremba-Niedzwiedzka K."/>
            <person name="Martijn J."/>
            <person name="Lind A.E."/>
            <person name="van Eijk R."/>
            <person name="Schleper C."/>
            <person name="Guy L."/>
            <person name="Ettema T.J."/>
        </authorList>
    </citation>
    <scope>NUCLEOTIDE SEQUENCE</scope>
</reference>